<dbReference type="RefSeq" id="WP_207972975.1">
    <property type="nucleotide sequence ID" value="NZ_CP071795.1"/>
</dbReference>
<dbReference type="Proteomes" id="UP000663935">
    <property type="component" value="Chromosome"/>
</dbReference>
<proteinExistence type="predicted"/>
<evidence type="ECO:0000313" key="1">
    <source>
        <dbReference type="EMBL" id="QTD38861.1"/>
    </source>
</evidence>
<name>A0ABX7SXD3_9FLAO</name>
<dbReference type="EMBL" id="CP071795">
    <property type="protein sequence ID" value="QTD38861.1"/>
    <property type="molecule type" value="Genomic_DNA"/>
</dbReference>
<dbReference type="PROSITE" id="PS51257">
    <property type="entry name" value="PROKAR_LIPOPROTEIN"/>
    <property type="match status" value="1"/>
</dbReference>
<protein>
    <recommendedName>
        <fullName evidence="3">Lipoprotein</fullName>
    </recommendedName>
</protein>
<reference evidence="1 2" key="1">
    <citation type="submission" date="2021-03" db="EMBL/GenBank/DDBJ databases">
        <title>Complete genome of Polaribacter_sp.G4M1.</title>
        <authorList>
            <person name="Jeong S.W."/>
            <person name="Bae J.W."/>
        </authorList>
    </citation>
    <scope>NUCLEOTIDE SEQUENCE [LARGE SCALE GENOMIC DNA]</scope>
    <source>
        <strain evidence="1 2">G4M1</strain>
    </source>
</reference>
<evidence type="ECO:0008006" key="3">
    <source>
        <dbReference type="Google" id="ProtNLM"/>
    </source>
</evidence>
<sequence length="465" mass="54148">MNCKRFLFFFIFIATFFSCSEDSDVIVPRNLQQYVDENSNLELDDLIACAANADGNTSLNYIFYYPEAGATDIRYYETKDVNVNEKDYSNYRRETLRQEDVFGGKLQRFLRSGATETWCLVTYIKEGKLHISNPIRLKNASKDTEYNSEVAIDYTKTLEPRFTWKDGTIQENEIYFQVISDEENNFISGTYTKEKTFKYYDTSNVVLNINTTKPKDLVEDEIYNFTLMGVSEDNWVNLIIEKQFIPRSLEEYIAVHTDKTINTARAFAANANGNKETTYIYYQPVADAYDFRYYETEDTSVLKTDFSNYRRKNLTSTPALGNKFRRFSNNSSKEVWCIVTFISGDKLYVSDPIKTKNQTKTTEWKSEITIDDSETLKPRFTWTDGTHTDNVKYLQIFTKKDDSFLSGTYTTEKTFKYYDTSNVTENLNKSTPPAFVLDDENTLTLFGISEDNWVNLVIQKIFIVQ</sequence>
<evidence type="ECO:0000313" key="2">
    <source>
        <dbReference type="Proteomes" id="UP000663935"/>
    </source>
</evidence>
<organism evidence="1 2">
    <name type="scientific">Polaribacter batillariae</name>
    <dbReference type="NCBI Taxonomy" id="2808900"/>
    <lineage>
        <taxon>Bacteria</taxon>
        <taxon>Pseudomonadati</taxon>
        <taxon>Bacteroidota</taxon>
        <taxon>Flavobacteriia</taxon>
        <taxon>Flavobacteriales</taxon>
        <taxon>Flavobacteriaceae</taxon>
    </lineage>
</organism>
<gene>
    <name evidence="1" type="ORF">JL193_06285</name>
</gene>
<keyword evidence="2" id="KW-1185">Reference proteome</keyword>
<accession>A0ABX7SXD3</accession>